<accession>A0A7W8QTC7</accession>
<sequence>MIGNVFVWAAALIAAAAVAVAAFFIGWWALLVAALLLVAGGVGLLLAPALRGPGGGGGRPPFDEEEPPEDPGPVLPDPLEEAGERAAPDYRRKHVFRQEVPSAREDYALLFSAVVCWRGRDLGDGAAEGAAVASVMERVRAFTLGVRPEDAEAEQPLLAAALGAGPCRHPGVWEAWAEEVRLELPEADAERLRHLREVRKRKAAREEERELERLEREYLGGDALADPGRAVVWWLARNPDRIDEAVDRIAALTRLSSAATGSEIPEVYRDLIREAGTAPRPGGTEAGDPGGAPAAPGPDLFGAGGLPEPSPGDEGSAAPAPDGGGADAADQRVRWEEMVRAIAEDKDGDRAEAFTDRIAGELDRIGEHELAEHIRESFGIADAWADPLDGAPAEPGASAPAAAEPDAGTGAEADASAPEPAGSKTGTGSEPGSPSRDEPPAASAAGTGPAAGAHRPTAGSSWNGSAEAE</sequence>
<feature type="compositionally biased region" description="Low complexity" evidence="2">
    <location>
        <begin position="389"/>
        <end position="415"/>
    </location>
</feature>
<keyword evidence="5" id="KW-1185">Reference proteome</keyword>
<evidence type="ECO:0000256" key="3">
    <source>
        <dbReference type="SAM" id="Phobius"/>
    </source>
</evidence>
<keyword evidence="3" id="KW-0472">Membrane</keyword>
<protein>
    <submittedName>
        <fullName evidence="4">Uncharacterized protein</fullName>
    </submittedName>
</protein>
<comment type="caution">
    <text evidence="4">The sequence shown here is derived from an EMBL/GenBank/DDBJ whole genome shotgun (WGS) entry which is preliminary data.</text>
</comment>
<dbReference type="AlphaFoldDB" id="A0A7W8QTC7"/>
<feature type="region of interest" description="Disordered" evidence="2">
    <location>
        <begin position="55"/>
        <end position="80"/>
    </location>
</feature>
<proteinExistence type="predicted"/>
<dbReference type="RefSeq" id="WP_184399356.1">
    <property type="nucleotide sequence ID" value="NZ_BAAAJD010000116.1"/>
</dbReference>
<reference evidence="4 5" key="1">
    <citation type="submission" date="2020-08" db="EMBL/GenBank/DDBJ databases">
        <title>Sequencing the genomes of 1000 actinobacteria strains.</title>
        <authorList>
            <person name="Klenk H.-P."/>
        </authorList>
    </citation>
    <scope>NUCLEOTIDE SEQUENCE [LARGE SCALE GENOMIC DNA]</scope>
    <source>
        <strain evidence="4 5">DSM 44551</strain>
    </source>
</reference>
<dbReference type="EMBL" id="JACHDB010000002">
    <property type="protein sequence ID" value="MBB5436081.1"/>
    <property type="molecule type" value="Genomic_DNA"/>
</dbReference>
<evidence type="ECO:0000313" key="5">
    <source>
        <dbReference type="Proteomes" id="UP000572635"/>
    </source>
</evidence>
<keyword evidence="1" id="KW-0175">Coiled coil</keyword>
<feature type="compositionally biased region" description="Basic and acidic residues" evidence="2">
    <location>
        <begin position="329"/>
        <end position="352"/>
    </location>
</feature>
<feature type="compositionally biased region" description="Low complexity" evidence="2">
    <location>
        <begin position="312"/>
        <end position="321"/>
    </location>
</feature>
<feature type="region of interest" description="Disordered" evidence="2">
    <location>
        <begin position="385"/>
        <end position="469"/>
    </location>
</feature>
<feature type="transmembrane region" description="Helical" evidence="3">
    <location>
        <begin position="31"/>
        <end position="50"/>
    </location>
</feature>
<organism evidence="4 5">
    <name type="scientific">Nocardiopsis composta</name>
    <dbReference type="NCBI Taxonomy" id="157465"/>
    <lineage>
        <taxon>Bacteria</taxon>
        <taxon>Bacillati</taxon>
        <taxon>Actinomycetota</taxon>
        <taxon>Actinomycetes</taxon>
        <taxon>Streptosporangiales</taxon>
        <taxon>Nocardiopsidaceae</taxon>
        <taxon>Nocardiopsis</taxon>
    </lineage>
</organism>
<keyword evidence="3" id="KW-0812">Transmembrane</keyword>
<evidence type="ECO:0000313" key="4">
    <source>
        <dbReference type="EMBL" id="MBB5436081.1"/>
    </source>
</evidence>
<feature type="compositionally biased region" description="Low complexity" evidence="2">
    <location>
        <begin position="291"/>
        <end position="301"/>
    </location>
</feature>
<keyword evidence="3" id="KW-1133">Transmembrane helix</keyword>
<feature type="coiled-coil region" evidence="1">
    <location>
        <begin position="197"/>
        <end position="224"/>
    </location>
</feature>
<dbReference type="Proteomes" id="UP000572635">
    <property type="component" value="Unassembled WGS sequence"/>
</dbReference>
<feature type="compositionally biased region" description="Low complexity" evidence="2">
    <location>
        <begin position="440"/>
        <end position="459"/>
    </location>
</feature>
<gene>
    <name evidence="4" type="ORF">HDA36_006229</name>
</gene>
<feature type="region of interest" description="Disordered" evidence="2">
    <location>
        <begin position="276"/>
        <end position="352"/>
    </location>
</feature>
<evidence type="ECO:0000256" key="2">
    <source>
        <dbReference type="SAM" id="MobiDB-lite"/>
    </source>
</evidence>
<evidence type="ECO:0000256" key="1">
    <source>
        <dbReference type="SAM" id="Coils"/>
    </source>
</evidence>
<name>A0A7W8QTC7_9ACTN</name>
<feature type="compositionally biased region" description="Polar residues" evidence="2">
    <location>
        <begin position="460"/>
        <end position="469"/>
    </location>
</feature>